<dbReference type="eggNOG" id="ENOG50331I7">
    <property type="taxonomic scope" value="Bacteria"/>
</dbReference>
<name>A0A068T348_NEOGA</name>
<dbReference type="RefSeq" id="WP_038539545.1">
    <property type="nucleotide sequence ID" value="NZ_HG938355.1"/>
</dbReference>
<evidence type="ECO:0000313" key="2">
    <source>
        <dbReference type="Proteomes" id="UP000028186"/>
    </source>
</evidence>
<accession>A0A068T348</accession>
<evidence type="ECO:0000313" key="1">
    <source>
        <dbReference type="EMBL" id="CDN52529.1"/>
    </source>
</evidence>
<dbReference type="Proteomes" id="UP000028186">
    <property type="component" value="Chromosome I"/>
</dbReference>
<dbReference type="AlphaFoldDB" id="A0A068T348"/>
<dbReference type="PATRIC" id="fig|1028801.3.peg.157"/>
<reference evidence="2" key="1">
    <citation type="journal article" date="2014" name="BMC Genomics">
        <title>Genome sequencing of two Neorhizobium galegae strains reveals a noeT gene responsible for the unusual acetylation of the nodulation factors.</title>
        <authorList>
            <person name="Osterman J."/>
            <person name="Marsh J."/>
            <person name="Laine P.K."/>
            <person name="Zeng Z."/>
            <person name="Alatalo E."/>
            <person name="Sullivan J.T."/>
            <person name="Young J.P."/>
            <person name="Thomas-Oates J."/>
            <person name="Paulin L."/>
            <person name="Lindstrom K."/>
        </authorList>
    </citation>
    <scope>NUCLEOTIDE SEQUENCE [LARGE SCALE GENOMIC DNA]</scope>
    <source>
        <strain evidence="2">HAMBI 1141</strain>
    </source>
</reference>
<dbReference type="HOGENOM" id="CLU_1650336_0_0_5"/>
<dbReference type="KEGG" id="ngl:RG1141_CH01640"/>
<sequence>MNLNAMLSEQVKFVEGLLGVTPSTSTPDYVSLKNFERCAVIVLVKNATTVTGSAITLKQATTVAGGSEKALPFSKAYRNVDTGAGDALSEFAVTSDTFTTQAVNSKNAMYVMEVKAEDLDVNNGFDCIRAGTGDATATTITVLYALYGSKFATTVAAITD</sequence>
<gene>
    <name evidence="1" type="ORF">RG1141_CH01640</name>
</gene>
<dbReference type="EMBL" id="HG938355">
    <property type="protein sequence ID" value="CDN52529.1"/>
    <property type="molecule type" value="Genomic_DNA"/>
</dbReference>
<organism evidence="1 2">
    <name type="scientific">Neorhizobium galegae bv. officinalis bv. officinalis str. HAMBI 1141</name>
    <dbReference type="NCBI Taxonomy" id="1028801"/>
    <lineage>
        <taxon>Bacteria</taxon>
        <taxon>Pseudomonadati</taxon>
        <taxon>Pseudomonadota</taxon>
        <taxon>Alphaproteobacteria</taxon>
        <taxon>Hyphomicrobiales</taxon>
        <taxon>Rhizobiaceae</taxon>
        <taxon>Rhizobium/Agrobacterium group</taxon>
        <taxon>Neorhizobium</taxon>
    </lineage>
</organism>
<protein>
    <submittedName>
        <fullName evidence="1">Uncharacterized protein</fullName>
    </submittedName>
</protein>
<proteinExistence type="predicted"/>